<keyword evidence="10" id="KW-1185">Reference proteome</keyword>
<dbReference type="RefSeq" id="WP_194372314.1">
    <property type="nucleotide sequence ID" value="NZ_CP063767.1"/>
</dbReference>
<dbReference type="PROSITE" id="PS50902">
    <property type="entry name" value="FLAVODOXIN_LIKE"/>
    <property type="match status" value="1"/>
</dbReference>
<evidence type="ECO:0000256" key="7">
    <source>
        <dbReference type="RuleBase" id="RU367037"/>
    </source>
</evidence>
<evidence type="ECO:0000256" key="6">
    <source>
        <dbReference type="ARBA" id="ARBA00022982"/>
    </source>
</evidence>
<keyword evidence="6 7" id="KW-0249">Electron transport</keyword>
<evidence type="ECO:0000256" key="4">
    <source>
        <dbReference type="ARBA" id="ARBA00022630"/>
    </source>
</evidence>
<comment type="function">
    <text evidence="7">Low-potential electron donor to a number of redox enzymes.</text>
</comment>
<dbReference type="SUPFAM" id="SSF52218">
    <property type="entry name" value="Flavoproteins"/>
    <property type="match status" value="1"/>
</dbReference>
<dbReference type="EMBL" id="CP063767">
    <property type="protein sequence ID" value="QOY61199.1"/>
    <property type="molecule type" value="Genomic_DNA"/>
</dbReference>
<dbReference type="GO" id="GO:0010181">
    <property type="term" value="F:FMN binding"/>
    <property type="evidence" value="ECO:0007669"/>
    <property type="project" value="UniProtKB-UniRule"/>
</dbReference>
<dbReference type="GO" id="GO:0009055">
    <property type="term" value="F:electron transfer activity"/>
    <property type="evidence" value="ECO:0007669"/>
    <property type="project" value="UniProtKB-UniRule"/>
</dbReference>
<dbReference type="InterPro" id="IPR029039">
    <property type="entry name" value="Flavoprotein-like_sf"/>
</dbReference>
<accession>A0A7S7M9I8</accession>
<dbReference type="InterPro" id="IPR008254">
    <property type="entry name" value="Flavodoxin/NO_synth"/>
</dbReference>
<protein>
    <recommendedName>
        <fullName evidence="7">Flavodoxin</fullName>
    </recommendedName>
</protein>
<gene>
    <name evidence="9" type="ORF">INP52_03085</name>
</gene>
<dbReference type="Pfam" id="PF00258">
    <property type="entry name" value="Flavodoxin_1"/>
    <property type="match status" value="1"/>
</dbReference>
<proteinExistence type="inferred from homology"/>
<dbReference type="Gene3D" id="3.40.50.360">
    <property type="match status" value="1"/>
</dbReference>
<name>A0A7S7M9I8_9ACTN</name>
<evidence type="ECO:0000256" key="1">
    <source>
        <dbReference type="ARBA" id="ARBA00001917"/>
    </source>
</evidence>
<evidence type="ECO:0000313" key="10">
    <source>
        <dbReference type="Proteomes" id="UP000593735"/>
    </source>
</evidence>
<sequence length="142" mass="14820">MGKSVAIVYWTGTGNTEEMAQAFEAGVTEAGGTPKLVGVADFSAGEVSSYDALAFGCPAMGDEELESEEFEPVWDACKEVLGGRPVVLFGSYAWADGDWMVNWKENADAASVNVVATVTAFEAPDDDAQAALKAAAKTLVEA</sequence>
<keyword evidence="4 7" id="KW-0285">Flavoprotein</keyword>
<keyword evidence="3 7" id="KW-0813">Transport</keyword>
<reference evidence="9 10" key="1">
    <citation type="submission" date="2020-10" db="EMBL/GenBank/DDBJ databases">
        <title>Olsenella immobilis sp.nov., isolated from the mud in a fermentation cellar used for the production of Chinese strong-flavoured liquor.</title>
        <authorList>
            <person name="Lu L."/>
        </authorList>
    </citation>
    <scope>NUCLEOTIDE SEQUENCE [LARGE SCALE GENOMIC DNA]</scope>
    <source>
        <strain evidence="9 10">LZLJ-2</strain>
    </source>
</reference>
<dbReference type="InterPro" id="IPR010087">
    <property type="entry name" value="Flav_short"/>
</dbReference>
<evidence type="ECO:0000256" key="3">
    <source>
        <dbReference type="ARBA" id="ARBA00022448"/>
    </source>
</evidence>
<keyword evidence="5 7" id="KW-0288">FMN</keyword>
<feature type="domain" description="Flavodoxin-like" evidence="8">
    <location>
        <begin position="5"/>
        <end position="142"/>
    </location>
</feature>
<evidence type="ECO:0000256" key="5">
    <source>
        <dbReference type="ARBA" id="ARBA00022643"/>
    </source>
</evidence>
<dbReference type="Proteomes" id="UP000593735">
    <property type="component" value="Chromosome"/>
</dbReference>
<organism evidence="9 10">
    <name type="scientific">Thermophilibacter immobilis</name>
    <dbReference type="NCBI Taxonomy" id="2779519"/>
    <lineage>
        <taxon>Bacteria</taxon>
        <taxon>Bacillati</taxon>
        <taxon>Actinomycetota</taxon>
        <taxon>Coriobacteriia</taxon>
        <taxon>Coriobacteriales</taxon>
        <taxon>Atopobiaceae</taxon>
        <taxon>Thermophilibacter</taxon>
    </lineage>
</organism>
<evidence type="ECO:0000256" key="2">
    <source>
        <dbReference type="ARBA" id="ARBA00005267"/>
    </source>
</evidence>
<comment type="similarity">
    <text evidence="2 7">Belongs to the flavodoxin family.</text>
</comment>
<dbReference type="AlphaFoldDB" id="A0A7S7M9I8"/>
<evidence type="ECO:0000313" key="9">
    <source>
        <dbReference type="EMBL" id="QOY61199.1"/>
    </source>
</evidence>
<dbReference type="KEGG" id="tio:INP52_03085"/>
<evidence type="ECO:0000259" key="8">
    <source>
        <dbReference type="PROSITE" id="PS50902"/>
    </source>
</evidence>
<comment type="cofactor">
    <cofactor evidence="1 7">
        <name>FMN</name>
        <dbReference type="ChEBI" id="CHEBI:58210"/>
    </cofactor>
</comment>
<dbReference type="NCBIfam" id="TIGR01753">
    <property type="entry name" value="flav_short"/>
    <property type="match status" value="1"/>
</dbReference>